<name>A0ABV6LF41_9SPHI</name>
<dbReference type="Gene3D" id="1.10.260.40">
    <property type="entry name" value="lambda repressor-like DNA-binding domains"/>
    <property type="match status" value="1"/>
</dbReference>
<protein>
    <submittedName>
        <fullName evidence="5">LacI family DNA-binding transcriptional regulator</fullName>
    </submittedName>
</protein>
<evidence type="ECO:0000313" key="5">
    <source>
        <dbReference type="EMBL" id="MFC0518090.1"/>
    </source>
</evidence>
<feature type="domain" description="HTH lacI-type" evidence="4">
    <location>
        <begin position="7"/>
        <end position="62"/>
    </location>
</feature>
<dbReference type="EMBL" id="JBHLTS010000077">
    <property type="protein sequence ID" value="MFC0518090.1"/>
    <property type="molecule type" value="Genomic_DNA"/>
</dbReference>
<evidence type="ECO:0000256" key="3">
    <source>
        <dbReference type="ARBA" id="ARBA00023163"/>
    </source>
</evidence>
<dbReference type="PANTHER" id="PTHR30146:SF109">
    <property type="entry name" value="HTH-TYPE TRANSCRIPTIONAL REGULATOR GALS"/>
    <property type="match status" value="1"/>
</dbReference>
<evidence type="ECO:0000259" key="4">
    <source>
        <dbReference type="PROSITE" id="PS50932"/>
    </source>
</evidence>
<evidence type="ECO:0000313" key="6">
    <source>
        <dbReference type="Proteomes" id="UP001589828"/>
    </source>
</evidence>
<dbReference type="CDD" id="cd19977">
    <property type="entry name" value="PBP1_EndR-like"/>
    <property type="match status" value="1"/>
</dbReference>
<dbReference type="GO" id="GO:0003677">
    <property type="term" value="F:DNA binding"/>
    <property type="evidence" value="ECO:0007669"/>
    <property type="project" value="UniProtKB-KW"/>
</dbReference>
<dbReference type="InterPro" id="IPR046335">
    <property type="entry name" value="LacI/GalR-like_sensor"/>
</dbReference>
<comment type="caution">
    <text evidence="5">The sequence shown here is derived from an EMBL/GenBank/DDBJ whole genome shotgun (WGS) entry which is preliminary data.</text>
</comment>
<dbReference type="Pfam" id="PF13377">
    <property type="entry name" value="Peripla_BP_3"/>
    <property type="match status" value="1"/>
</dbReference>
<dbReference type="SUPFAM" id="SSF53822">
    <property type="entry name" value="Periplasmic binding protein-like I"/>
    <property type="match status" value="1"/>
</dbReference>
<organism evidence="5 6">
    <name type="scientific">Mucilaginibacter angelicae</name>
    <dbReference type="NCBI Taxonomy" id="869718"/>
    <lineage>
        <taxon>Bacteria</taxon>
        <taxon>Pseudomonadati</taxon>
        <taxon>Bacteroidota</taxon>
        <taxon>Sphingobacteriia</taxon>
        <taxon>Sphingobacteriales</taxon>
        <taxon>Sphingobacteriaceae</taxon>
        <taxon>Mucilaginibacter</taxon>
    </lineage>
</organism>
<evidence type="ECO:0000256" key="2">
    <source>
        <dbReference type="ARBA" id="ARBA00023125"/>
    </source>
</evidence>
<dbReference type="Gene3D" id="3.40.50.2300">
    <property type="match status" value="2"/>
</dbReference>
<dbReference type="PANTHER" id="PTHR30146">
    <property type="entry name" value="LACI-RELATED TRANSCRIPTIONAL REPRESSOR"/>
    <property type="match status" value="1"/>
</dbReference>
<keyword evidence="2 5" id="KW-0238">DNA-binding</keyword>
<dbReference type="SUPFAM" id="SSF47413">
    <property type="entry name" value="lambda repressor-like DNA-binding domains"/>
    <property type="match status" value="1"/>
</dbReference>
<dbReference type="Proteomes" id="UP001589828">
    <property type="component" value="Unassembled WGS sequence"/>
</dbReference>
<dbReference type="PROSITE" id="PS50932">
    <property type="entry name" value="HTH_LACI_2"/>
    <property type="match status" value="1"/>
</dbReference>
<keyword evidence="3" id="KW-0804">Transcription</keyword>
<reference evidence="5 6" key="1">
    <citation type="submission" date="2024-09" db="EMBL/GenBank/DDBJ databases">
        <authorList>
            <person name="Sun Q."/>
            <person name="Mori K."/>
        </authorList>
    </citation>
    <scope>NUCLEOTIDE SEQUENCE [LARGE SCALE GENOMIC DNA]</scope>
    <source>
        <strain evidence="5 6">NCAIM B.02415</strain>
    </source>
</reference>
<dbReference type="RefSeq" id="WP_377025815.1">
    <property type="nucleotide sequence ID" value="NZ_JBHLTS010000077.1"/>
</dbReference>
<dbReference type="SMART" id="SM00354">
    <property type="entry name" value="HTH_LACI"/>
    <property type="match status" value="1"/>
</dbReference>
<keyword evidence="1" id="KW-0805">Transcription regulation</keyword>
<accession>A0ABV6LF41</accession>
<dbReference type="InterPro" id="IPR000843">
    <property type="entry name" value="HTH_LacI"/>
</dbReference>
<keyword evidence="6" id="KW-1185">Reference proteome</keyword>
<dbReference type="CDD" id="cd01392">
    <property type="entry name" value="HTH_LacI"/>
    <property type="match status" value="1"/>
</dbReference>
<dbReference type="InterPro" id="IPR010982">
    <property type="entry name" value="Lambda_DNA-bd_dom_sf"/>
</dbReference>
<evidence type="ECO:0000256" key="1">
    <source>
        <dbReference type="ARBA" id="ARBA00023015"/>
    </source>
</evidence>
<proteinExistence type="predicted"/>
<dbReference type="Pfam" id="PF00356">
    <property type="entry name" value="LacI"/>
    <property type="match status" value="1"/>
</dbReference>
<dbReference type="InterPro" id="IPR028082">
    <property type="entry name" value="Peripla_BP_I"/>
</dbReference>
<gene>
    <name evidence="5" type="ORF">ACFFGT_28000</name>
</gene>
<sequence length="342" mass="37801">MKKKLAIKDIAAALSVSEASVSIVLNGKARQNGISVKLEDKIMSFVKKVGYQPNRLAVGLRTGKSKTIGMIVEDISDPFFSSIARVVEQHIYQYGYRLIYGSSENSTEIANDLMQTFKNYQVDGYILAPAPGLEDGVEDLIKAGAPVILFDRTLPDLPCSTVVVDNFRGSESATMHLIENKFRNIAFVTLSSRQDQMTERVNGYLAALKAHDLPAVIKDIEYREAKEKTVQSIKNLLKGKHDIDALFFSTNYLALSGLEAIKEMDLVVGQDIGVVVFDDNNNFALFTPAITAVAQPIREIGLQVSKILLDQLQEDHMIGSQNILLKTKLVVRDSSAPLRRHS</sequence>